<evidence type="ECO:0000313" key="1">
    <source>
        <dbReference type="EMBL" id="KAJ3739096.1"/>
    </source>
</evidence>
<evidence type="ECO:0000313" key="2">
    <source>
        <dbReference type="Proteomes" id="UP001142393"/>
    </source>
</evidence>
<proteinExistence type="predicted"/>
<dbReference type="EMBL" id="JANVFU010000020">
    <property type="protein sequence ID" value="KAJ3739096.1"/>
    <property type="molecule type" value="Genomic_DNA"/>
</dbReference>
<sequence>MFPAFPIEILNFIFELLSDNFSDLKTCSLVSTTWHAAATRILFSELHLLCSMDHPNLTALHPKSKRQLDLVYGVIPVYRKKWPRQNTDVHCICNDLQNLTVQSFCLNGASTSVHITQNVTRLNLVFCSISSSPTEQLRAGPHSLQLYPDLMISSLLQSIDRLSFIHLRHLIIDSAPQVLYFMNCEPFSGVLSSAASSLEEICFSSFESMQSSDIKRLLNKHAFSCTRFPRLHRLAFRGFFNVSDPYGPKMNCALEFTRVDSNSLRGVRPASVSVGVSYSSYQDPSTKPDGFSKFDLPGWCCFSGLCTTSQEPKLFVDALSLGTGVRDWSLPTIGIIMEAFQSNALGQFARSLDVKVSSDINDPSGIKLFSYISQTYPRISSLNLCFGSIVDMRLALLRSSQQGPDRLSSATTIISQQLLLFAGLSTLRFTLYGNAGFMIAFALNASRNESQPQTMNGDQRPRFRPNAEQIQDQLDIVTALDVLIADLALTSTNRQRKTTASSELHPTVLLQEVVVELDVGPTSVTDEWLSKSTAIERELEMMFLRTRAANPRLLTVQAL</sequence>
<reference evidence="1 2" key="1">
    <citation type="journal article" date="2023" name="Proc. Natl. Acad. Sci. U.S.A.">
        <title>A global phylogenomic analysis of the shiitake genus Lentinula.</title>
        <authorList>
            <person name="Sierra-Patev S."/>
            <person name="Min B."/>
            <person name="Naranjo-Ortiz M."/>
            <person name="Looney B."/>
            <person name="Konkel Z."/>
            <person name="Slot J.C."/>
            <person name="Sakamoto Y."/>
            <person name="Steenwyk J.L."/>
            <person name="Rokas A."/>
            <person name="Carro J."/>
            <person name="Camarero S."/>
            <person name="Ferreira P."/>
            <person name="Molpeceres G."/>
            <person name="Ruiz-Duenas F.J."/>
            <person name="Serrano A."/>
            <person name="Henrissat B."/>
            <person name="Drula E."/>
            <person name="Hughes K.W."/>
            <person name="Mata J.L."/>
            <person name="Ishikawa N.K."/>
            <person name="Vargas-Isla R."/>
            <person name="Ushijima S."/>
            <person name="Smith C.A."/>
            <person name="Donoghue J."/>
            <person name="Ahrendt S."/>
            <person name="Andreopoulos W."/>
            <person name="He G."/>
            <person name="LaButti K."/>
            <person name="Lipzen A."/>
            <person name="Ng V."/>
            <person name="Riley R."/>
            <person name="Sandor L."/>
            <person name="Barry K."/>
            <person name="Martinez A.T."/>
            <person name="Xiao Y."/>
            <person name="Gibbons J.G."/>
            <person name="Terashima K."/>
            <person name="Grigoriev I.V."/>
            <person name="Hibbett D."/>
        </authorList>
    </citation>
    <scope>NUCLEOTIDE SEQUENCE [LARGE SCALE GENOMIC DNA]</scope>
    <source>
        <strain evidence="1 2">TFB7810</strain>
    </source>
</reference>
<name>A0A9W8NQX6_9AGAR</name>
<accession>A0A9W8NQX6</accession>
<dbReference type="InterPro" id="IPR036047">
    <property type="entry name" value="F-box-like_dom_sf"/>
</dbReference>
<keyword evidence="2" id="KW-1185">Reference proteome</keyword>
<dbReference type="AlphaFoldDB" id="A0A9W8NQX6"/>
<dbReference type="Proteomes" id="UP001142393">
    <property type="component" value="Unassembled WGS sequence"/>
</dbReference>
<dbReference type="SUPFAM" id="SSF81383">
    <property type="entry name" value="F-box domain"/>
    <property type="match status" value="1"/>
</dbReference>
<evidence type="ECO:0008006" key="3">
    <source>
        <dbReference type="Google" id="ProtNLM"/>
    </source>
</evidence>
<comment type="caution">
    <text evidence="1">The sequence shown here is derived from an EMBL/GenBank/DDBJ whole genome shotgun (WGS) entry which is preliminary data.</text>
</comment>
<organism evidence="1 2">
    <name type="scientific">Lentinula detonsa</name>
    <dbReference type="NCBI Taxonomy" id="2804962"/>
    <lineage>
        <taxon>Eukaryota</taxon>
        <taxon>Fungi</taxon>
        <taxon>Dikarya</taxon>
        <taxon>Basidiomycota</taxon>
        <taxon>Agaricomycotina</taxon>
        <taxon>Agaricomycetes</taxon>
        <taxon>Agaricomycetidae</taxon>
        <taxon>Agaricales</taxon>
        <taxon>Marasmiineae</taxon>
        <taxon>Omphalotaceae</taxon>
        <taxon>Lentinula</taxon>
    </lineage>
</organism>
<gene>
    <name evidence="1" type="ORF">DFH05DRAFT_1530767</name>
</gene>
<protein>
    <recommendedName>
        <fullName evidence="3">F-box domain-containing protein</fullName>
    </recommendedName>
</protein>